<evidence type="ECO:0000259" key="8">
    <source>
        <dbReference type="PROSITE" id="PS52029"/>
    </source>
</evidence>
<dbReference type="GO" id="GO:0071555">
    <property type="term" value="P:cell wall organization"/>
    <property type="evidence" value="ECO:0007669"/>
    <property type="project" value="UniProtKB-UniRule"/>
</dbReference>
<evidence type="ECO:0000256" key="7">
    <source>
        <dbReference type="SAM" id="Phobius"/>
    </source>
</evidence>
<dbReference type="EMBL" id="RSCJ01000044">
    <property type="protein sequence ID" value="RUR72678.1"/>
    <property type="molecule type" value="Genomic_DNA"/>
</dbReference>
<name>A0A433MX44_CHLFR</name>
<keyword evidence="7" id="KW-0812">Transmembrane</keyword>
<evidence type="ECO:0000256" key="4">
    <source>
        <dbReference type="ARBA" id="ARBA00022984"/>
    </source>
</evidence>
<dbReference type="GO" id="GO:0005576">
    <property type="term" value="C:extracellular region"/>
    <property type="evidence" value="ECO:0007669"/>
    <property type="project" value="TreeGrafter"/>
</dbReference>
<dbReference type="GO" id="GO:0018104">
    <property type="term" value="P:peptidoglycan-protein cross-linking"/>
    <property type="evidence" value="ECO:0007669"/>
    <property type="project" value="TreeGrafter"/>
</dbReference>
<protein>
    <recommendedName>
        <fullName evidence="8">L,D-TPase catalytic domain-containing protein</fullName>
    </recommendedName>
</protein>
<comment type="pathway">
    <text evidence="1 6">Cell wall biogenesis; peptidoglycan biosynthesis.</text>
</comment>
<dbReference type="STRING" id="211165.GCA_000317285_02554"/>
<dbReference type="InterPro" id="IPR050979">
    <property type="entry name" value="LD-transpeptidase"/>
</dbReference>
<dbReference type="Gene3D" id="2.40.440.10">
    <property type="entry name" value="L,D-transpeptidase catalytic domain-like"/>
    <property type="match status" value="1"/>
</dbReference>
<evidence type="ECO:0000313" key="10">
    <source>
        <dbReference type="Proteomes" id="UP000268857"/>
    </source>
</evidence>
<keyword evidence="7" id="KW-1133">Transmembrane helix</keyword>
<dbReference type="InterPro" id="IPR038063">
    <property type="entry name" value="Transpep_catalytic_dom"/>
</dbReference>
<dbReference type="CDD" id="cd16913">
    <property type="entry name" value="YkuD_like"/>
    <property type="match status" value="1"/>
</dbReference>
<evidence type="ECO:0000256" key="1">
    <source>
        <dbReference type="ARBA" id="ARBA00004752"/>
    </source>
</evidence>
<feature type="active site" description="Nucleophile" evidence="6">
    <location>
        <position position="173"/>
    </location>
</feature>
<dbReference type="PANTHER" id="PTHR30582">
    <property type="entry name" value="L,D-TRANSPEPTIDASE"/>
    <property type="match status" value="1"/>
</dbReference>
<dbReference type="Proteomes" id="UP000268857">
    <property type="component" value="Unassembled WGS sequence"/>
</dbReference>
<sequence length="198" mass="22491">MCINNLEFWFAIALKLESNTQMANLVGSSWVGWLGALFASAGLVLGTSFTLLNSRVSVSHFSHRSFNPDYFSESEIVKPVKPRKKIVIDLSEQRLYAWQDNKLVHSIRVSTGKRSTPTKKGNFLISTKYRSARMRGPGYDIPNVPYTMYFFRGYAIHGAFWHNRFGTPVSHGCVNLPVKEARKIFNWAEIGTLVVVRK</sequence>
<dbReference type="PROSITE" id="PS52029">
    <property type="entry name" value="LD_TPASE"/>
    <property type="match status" value="1"/>
</dbReference>
<evidence type="ECO:0000256" key="2">
    <source>
        <dbReference type="ARBA" id="ARBA00022679"/>
    </source>
</evidence>
<comment type="caution">
    <text evidence="9">The sequence shown here is derived from an EMBL/GenBank/DDBJ whole genome shotgun (WGS) entry which is preliminary data.</text>
</comment>
<keyword evidence="10" id="KW-1185">Reference proteome</keyword>
<proteinExistence type="predicted"/>
<dbReference type="OrthoDB" id="463216at2"/>
<keyword evidence="4 6" id="KW-0573">Peptidoglycan synthesis</keyword>
<dbReference type="AlphaFoldDB" id="A0A433MX44"/>
<evidence type="ECO:0000256" key="5">
    <source>
        <dbReference type="ARBA" id="ARBA00023316"/>
    </source>
</evidence>
<dbReference type="PANTHER" id="PTHR30582:SF2">
    <property type="entry name" value="L,D-TRANSPEPTIDASE YCIB-RELATED"/>
    <property type="match status" value="1"/>
</dbReference>
<keyword evidence="7" id="KW-0472">Membrane</keyword>
<keyword evidence="5 6" id="KW-0961">Cell wall biogenesis/degradation</keyword>
<reference evidence="9 10" key="1">
    <citation type="journal article" date="2019" name="Genome Biol. Evol.">
        <title>Day and night: Metabolic profiles and evolutionary relationships of six axenic non-marine cyanobacteria.</title>
        <authorList>
            <person name="Will S.E."/>
            <person name="Henke P."/>
            <person name="Boedeker C."/>
            <person name="Huang S."/>
            <person name="Brinkmann H."/>
            <person name="Rohde M."/>
            <person name="Jarek M."/>
            <person name="Friedl T."/>
            <person name="Seufert S."/>
            <person name="Schumacher M."/>
            <person name="Overmann J."/>
            <person name="Neumann-Schaal M."/>
            <person name="Petersen J."/>
        </authorList>
    </citation>
    <scope>NUCLEOTIDE SEQUENCE [LARGE SCALE GENOMIC DNA]</scope>
    <source>
        <strain evidence="9 10">PCC 6912</strain>
    </source>
</reference>
<dbReference type="GO" id="GO:0016740">
    <property type="term" value="F:transferase activity"/>
    <property type="evidence" value="ECO:0007669"/>
    <property type="project" value="UniProtKB-KW"/>
</dbReference>
<gene>
    <name evidence="9" type="ORF">PCC6912_61440</name>
</gene>
<feature type="transmembrane region" description="Helical" evidence="7">
    <location>
        <begin position="30"/>
        <end position="52"/>
    </location>
</feature>
<dbReference type="GO" id="GO:0071972">
    <property type="term" value="F:peptidoglycan L,D-transpeptidase activity"/>
    <property type="evidence" value="ECO:0007669"/>
    <property type="project" value="TreeGrafter"/>
</dbReference>
<keyword evidence="3 6" id="KW-0133">Cell shape</keyword>
<dbReference type="InterPro" id="IPR005490">
    <property type="entry name" value="LD_TPept_cat_dom"/>
</dbReference>
<keyword evidence="2" id="KW-0808">Transferase</keyword>
<evidence type="ECO:0000313" key="9">
    <source>
        <dbReference type="EMBL" id="RUR72678.1"/>
    </source>
</evidence>
<dbReference type="Pfam" id="PF03734">
    <property type="entry name" value="YkuD"/>
    <property type="match status" value="1"/>
</dbReference>
<dbReference type="SUPFAM" id="SSF141523">
    <property type="entry name" value="L,D-transpeptidase catalytic domain-like"/>
    <property type="match status" value="1"/>
</dbReference>
<evidence type="ECO:0000256" key="3">
    <source>
        <dbReference type="ARBA" id="ARBA00022960"/>
    </source>
</evidence>
<feature type="domain" description="L,D-TPase catalytic" evidence="8">
    <location>
        <begin position="84"/>
        <end position="197"/>
    </location>
</feature>
<feature type="active site" description="Proton donor/acceptor" evidence="6">
    <location>
        <position position="157"/>
    </location>
</feature>
<dbReference type="UniPathway" id="UPA00219"/>
<organism evidence="9 10">
    <name type="scientific">Chlorogloeopsis fritschii PCC 6912</name>
    <dbReference type="NCBI Taxonomy" id="211165"/>
    <lineage>
        <taxon>Bacteria</taxon>
        <taxon>Bacillati</taxon>
        <taxon>Cyanobacteriota</taxon>
        <taxon>Cyanophyceae</taxon>
        <taxon>Nostocales</taxon>
        <taxon>Chlorogloeopsidaceae</taxon>
        <taxon>Chlorogloeopsis</taxon>
    </lineage>
</organism>
<accession>A0A433MX44</accession>
<dbReference type="GO" id="GO:0008360">
    <property type="term" value="P:regulation of cell shape"/>
    <property type="evidence" value="ECO:0007669"/>
    <property type="project" value="UniProtKB-UniRule"/>
</dbReference>
<evidence type="ECO:0000256" key="6">
    <source>
        <dbReference type="PROSITE-ProRule" id="PRU01373"/>
    </source>
</evidence>